<reference evidence="1" key="1">
    <citation type="submission" date="2018-05" db="EMBL/GenBank/DDBJ databases">
        <authorList>
            <person name="Lanie J.A."/>
            <person name="Ng W.-L."/>
            <person name="Kazmierczak K.M."/>
            <person name="Andrzejewski T.M."/>
            <person name="Davidsen T.M."/>
            <person name="Wayne K.J."/>
            <person name="Tettelin H."/>
            <person name="Glass J.I."/>
            <person name="Rusch D."/>
            <person name="Podicherti R."/>
            <person name="Tsui H.-C.T."/>
            <person name="Winkler M.E."/>
        </authorList>
    </citation>
    <scope>NUCLEOTIDE SEQUENCE</scope>
</reference>
<name>A0A383AAN6_9ZZZZ</name>
<sequence>LTDAILTLPQFSVLPNVGDIFLFPSTLRHQVYPFRTAHGKGIRRSLSFNLDSEE</sequence>
<protein>
    <submittedName>
        <fullName evidence="1">Uncharacterized protein</fullName>
    </submittedName>
</protein>
<dbReference type="Pfam" id="PF13759">
    <property type="entry name" value="2OG-FeII_Oxy_5"/>
    <property type="match status" value="1"/>
</dbReference>
<evidence type="ECO:0000313" key="1">
    <source>
        <dbReference type="EMBL" id="SVE04650.1"/>
    </source>
</evidence>
<gene>
    <name evidence="1" type="ORF">METZ01_LOCUS457504</name>
</gene>
<dbReference type="EMBL" id="UINC01190473">
    <property type="protein sequence ID" value="SVE04650.1"/>
    <property type="molecule type" value="Genomic_DNA"/>
</dbReference>
<organism evidence="1">
    <name type="scientific">marine metagenome</name>
    <dbReference type="NCBI Taxonomy" id="408172"/>
    <lineage>
        <taxon>unclassified sequences</taxon>
        <taxon>metagenomes</taxon>
        <taxon>ecological metagenomes</taxon>
    </lineage>
</organism>
<dbReference type="AlphaFoldDB" id="A0A383AAN6"/>
<feature type="non-terminal residue" evidence="1">
    <location>
        <position position="1"/>
    </location>
</feature>
<proteinExistence type="predicted"/>
<accession>A0A383AAN6</accession>
<dbReference type="Gene3D" id="2.60.120.620">
    <property type="entry name" value="q2cbj1_9rhob like domain"/>
    <property type="match status" value="1"/>
</dbReference>
<dbReference type="InterPro" id="IPR012668">
    <property type="entry name" value="CHP02466"/>
</dbReference>